<dbReference type="PANTHER" id="PTHR33507:SF3">
    <property type="entry name" value="INNER MEMBRANE PROTEIN YBBJ"/>
    <property type="match status" value="1"/>
</dbReference>
<evidence type="ECO:0000256" key="2">
    <source>
        <dbReference type="ARBA" id="ARBA00022692"/>
    </source>
</evidence>
<feature type="domain" description="NfeD-like C-terminal" evidence="7">
    <location>
        <begin position="94"/>
        <end position="149"/>
    </location>
</feature>
<dbReference type="PANTHER" id="PTHR33507">
    <property type="entry name" value="INNER MEMBRANE PROTEIN YBBJ"/>
    <property type="match status" value="1"/>
</dbReference>
<evidence type="ECO:0000256" key="1">
    <source>
        <dbReference type="ARBA" id="ARBA00004141"/>
    </source>
</evidence>
<reference evidence="8" key="1">
    <citation type="submission" date="2022-08" db="EMBL/GenBank/DDBJ databases">
        <title>Genomic Encyclopedia of Type Strains, Phase V (KMG-V): Genome sequencing to study the core and pangenomes of soil and plant-associated prokaryotes.</title>
        <authorList>
            <person name="Whitman W."/>
        </authorList>
    </citation>
    <scope>NUCLEOTIDE SEQUENCE</scope>
    <source>
        <strain evidence="8">SP3012</strain>
    </source>
</reference>
<dbReference type="AlphaFoldDB" id="A0A9X2UIN2"/>
<dbReference type="GO" id="GO:0006508">
    <property type="term" value="P:proteolysis"/>
    <property type="evidence" value="ECO:0007669"/>
    <property type="project" value="UniProtKB-KW"/>
</dbReference>
<proteinExistence type="predicted"/>
<dbReference type="GO" id="GO:0008233">
    <property type="term" value="F:peptidase activity"/>
    <property type="evidence" value="ECO:0007669"/>
    <property type="project" value="UniProtKB-KW"/>
</dbReference>
<dbReference type="InterPro" id="IPR052165">
    <property type="entry name" value="Membrane_assoc_protease"/>
</dbReference>
<evidence type="ECO:0000313" key="9">
    <source>
        <dbReference type="Proteomes" id="UP001155040"/>
    </source>
</evidence>
<evidence type="ECO:0000259" key="7">
    <source>
        <dbReference type="Pfam" id="PF01957"/>
    </source>
</evidence>
<evidence type="ECO:0000256" key="6">
    <source>
        <dbReference type="SAM" id="Phobius"/>
    </source>
</evidence>
<protein>
    <submittedName>
        <fullName evidence="8">Membrane protein implicated in regulation of membrane protease activity</fullName>
    </submittedName>
</protein>
<dbReference type="EMBL" id="JANUBF010000002">
    <property type="protein sequence ID" value="MCS4035377.1"/>
    <property type="molecule type" value="Genomic_DNA"/>
</dbReference>
<dbReference type="GO" id="GO:0005886">
    <property type="term" value="C:plasma membrane"/>
    <property type="evidence" value="ECO:0007669"/>
    <property type="project" value="TreeGrafter"/>
</dbReference>
<sequence>MDLDPTLLTWAFVAGGALLMLIEAVVPGGIAFFLGIGGVVVGGLRALGLLVDPLSSVVTWVFLSTGLTIALRPLMLRFVQGDVSLAMTDEDAEAMGETVTVVEAVGPESPGRIRFRGATWDACTLEGRLPDGAEAQLLYRDNLTWVVEPADHADLDAELSAAIGSDVSEGDANRSPSTDDTTSDDSGLGYDPSARSSS</sequence>
<keyword evidence="8" id="KW-0645">Protease</keyword>
<keyword evidence="2 6" id="KW-0812">Transmembrane</keyword>
<dbReference type="Proteomes" id="UP001155040">
    <property type="component" value="Unassembled WGS sequence"/>
</dbReference>
<feature type="region of interest" description="Disordered" evidence="5">
    <location>
        <begin position="159"/>
        <end position="198"/>
    </location>
</feature>
<feature type="transmembrane region" description="Helical" evidence="6">
    <location>
        <begin position="57"/>
        <end position="75"/>
    </location>
</feature>
<name>A0A9X2UIN2_9BACT</name>
<accession>A0A9X2UIN2</accession>
<dbReference type="Pfam" id="PF01957">
    <property type="entry name" value="NfeD"/>
    <property type="match status" value="1"/>
</dbReference>
<keyword evidence="8" id="KW-0378">Hydrolase</keyword>
<organism evidence="8 9">
    <name type="scientific">Salinibacter ruber</name>
    <dbReference type="NCBI Taxonomy" id="146919"/>
    <lineage>
        <taxon>Bacteria</taxon>
        <taxon>Pseudomonadati</taxon>
        <taxon>Rhodothermota</taxon>
        <taxon>Rhodothermia</taxon>
        <taxon>Rhodothermales</taxon>
        <taxon>Salinibacteraceae</taxon>
        <taxon>Salinibacter</taxon>
    </lineage>
</organism>
<evidence type="ECO:0000313" key="8">
    <source>
        <dbReference type="EMBL" id="MCS4035377.1"/>
    </source>
</evidence>
<comment type="caution">
    <text evidence="8">The sequence shown here is derived from an EMBL/GenBank/DDBJ whole genome shotgun (WGS) entry which is preliminary data.</text>
</comment>
<keyword evidence="3 6" id="KW-1133">Transmembrane helix</keyword>
<evidence type="ECO:0000256" key="5">
    <source>
        <dbReference type="SAM" id="MobiDB-lite"/>
    </source>
</evidence>
<gene>
    <name evidence="8" type="ORF">GGQ01_000421</name>
</gene>
<evidence type="ECO:0000256" key="4">
    <source>
        <dbReference type="ARBA" id="ARBA00023136"/>
    </source>
</evidence>
<dbReference type="RefSeq" id="WP_259077901.1">
    <property type="nucleotide sequence ID" value="NZ_JANTZC010000007.1"/>
</dbReference>
<comment type="subcellular location">
    <subcellularLocation>
        <location evidence="1">Membrane</location>
        <topology evidence="1">Multi-pass membrane protein</topology>
    </subcellularLocation>
</comment>
<dbReference type="InterPro" id="IPR002810">
    <property type="entry name" value="NfeD-like_C"/>
</dbReference>
<evidence type="ECO:0000256" key="3">
    <source>
        <dbReference type="ARBA" id="ARBA00022989"/>
    </source>
</evidence>
<dbReference type="InterPro" id="IPR012340">
    <property type="entry name" value="NA-bd_OB-fold"/>
</dbReference>
<dbReference type="Gene3D" id="2.40.50.140">
    <property type="entry name" value="Nucleic acid-binding proteins"/>
    <property type="match status" value="1"/>
</dbReference>
<keyword evidence="4 6" id="KW-0472">Membrane</keyword>